<dbReference type="SUPFAM" id="SSF55729">
    <property type="entry name" value="Acyl-CoA N-acyltransferases (Nat)"/>
    <property type="match status" value="1"/>
</dbReference>
<reference evidence="2" key="1">
    <citation type="submission" date="2022-06" db="EMBL/GenBank/DDBJ databases">
        <title>Genome sequencing of Brevibacillus sp. BB3-R1.</title>
        <authorList>
            <person name="Heo J."/>
            <person name="Lee D."/>
            <person name="Won M."/>
            <person name="Han B.-H."/>
            <person name="Hong S.-B."/>
            <person name="Kwon S.-W."/>
        </authorList>
    </citation>
    <scope>NUCLEOTIDE SEQUENCE</scope>
    <source>
        <strain evidence="2">BB3-R1</strain>
    </source>
</reference>
<sequence length="281" mass="31677">MMDASKLIASGDLVIDHRNRRVKLHSYAVDEIVQLHAKMKELAEESEATKLIVYAKKQDIPAWQSLGYQIEGVIDGFFQGENAHLLACFLTSERASSTHPQTAEDILKLSLSKAGALEEKPLPEGYTLREGREEDAEELANLYRTVFPTYPTPMDDPEYVRKTMSDSTYYMVIEYQGSIACAASAEVTPRYGSAEMTDCATHPEHLGKGLLQPIFKALEEKMKEMGIFYLYTLTRAQSAGMNVTAAKHGYQYRGRLVNNCTIFSGYEDMNIWVKPLRPVRE</sequence>
<keyword evidence="3" id="KW-1185">Reference proteome</keyword>
<dbReference type="CDD" id="cd04301">
    <property type="entry name" value="NAT_SF"/>
    <property type="match status" value="1"/>
</dbReference>
<proteinExistence type="predicted"/>
<dbReference type="Gene3D" id="3.40.630.30">
    <property type="match status" value="1"/>
</dbReference>
<dbReference type="Proteomes" id="UP001056500">
    <property type="component" value="Chromosome"/>
</dbReference>
<name>A0ABY4WA85_9BACL</name>
<accession>A0ABY4WA85</accession>
<organism evidence="2 3">
    <name type="scientific">Brevibacillus ruminantium</name>
    <dbReference type="NCBI Taxonomy" id="2950604"/>
    <lineage>
        <taxon>Bacteria</taxon>
        <taxon>Bacillati</taxon>
        <taxon>Bacillota</taxon>
        <taxon>Bacilli</taxon>
        <taxon>Bacillales</taxon>
        <taxon>Paenibacillaceae</taxon>
        <taxon>Brevibacillus</taxon>
    </lineage>
</organism>
<dbReference type="RefSeq" id="WP_251870913.1">
    <property type="nucleotide sequence ID" value="NZ_CP098755.1"/>
</dbReference>
<dbReference type="NCBIfam" id="TIGR03827">
    <property type="entry name" value="GNAT_ablB"/>
    <property type="match status" value="1"/>
</dbReference>
<dbReference type="Pfam" id="PF00583">
    <property type="entry name" value="Acetyltransf_1"/>
    <property type="match status" value="1"/>
</dbReference>
<dbReference type="EMBL" id="CP098755">
    <property type="protein sequence ID" value="USG63834.1"/>
    <property type="molecule type" value="Genomic_DNA"/>
</dbReference>
<feature type="domain" description="N-acetyltransferase" evidence="1">
    <location>
        <begin position="126"/>
        <end position="277"/>
    </location>
</feature>
<evidence type="ECO:0000259" key="1">
    <source>
        <dbReference type="PROSITE" id="PS51186"/>
    </source>
</evidence>
<dbReference type="InterPro" id="IPR022525">
    <property type="entry name" value="GNAT_AblB"/>
</dbReference>
<gene>
    <name evidence="2" type="primary">ablB</name>
    <name evidence="2" type="ORF">NDK47_16860</name>
</gene>
<dbReference type="InterPro" id="IPR016181">
    <property type="entry name" value="Acyl_CoA_acyltransferase"/>
</dbReference>
<evidence type="ECO:0000313" key="3">
    <source>
        <dbReference type="Proteomes" id="UP001056500"/>
    </source>
</evidence>
<evidence type="ECO:0000313" key="2">
    <source>
        <dbReference type="EMBL" id="USG63834.1"/>
    </source>
</evidence>
<dbReference type="PROSITE" id="PS51186">
    <property type="entry name" value="GNAT"/>
    <property type="match status" value="1"/>
</dbReference>
<protein>
    <submittedName>
        <fullName evidence="2">Beta-lysine N-acetyltransferase</fullName>
    </submittedName>
</protein>
<dbReference type="InterPro" id="IPR000182">
    <property type="entry name" value="GNAT_dom"/>
</dbReference>